<evidence type="ECO:0000259" key="1">
    <source>
        <dbReference type="PROSITE" id="PS50943"/>
    </source>
</evidence>
<dbReference type="SUPFAM" id="SSF47413">
    <property type="entry name" value="lambda repressor-like DNA-binding domains"/>
    <property type="match status" value="1"/>
</dbReference>
<dbReference type="InterPro" id="IPR001387">
    <property type="entry name" value="Cro/C1-type_HTH"/>
</dbReference>
<dbReference type="Proteomes" id="UP001165586">
    <property type="component" value="Unassembled WGS sequence"/>
</dbReference>
<keyword evidence="3" id="KW-1185">Reference proteome</keyword>
<dbReference type="CDD" id="cd00093">
    <property type="entry name" value="HTH_XRE"/>
    <property type="match status" value="1"/>
</dbReference>
<proteinExistence type="predicted"/>
<name>A0ABT2HBB4_9MICO</name>
<reference evidence="2" key="1">
    <citation type="submission" date="2022-08" db="EMBL/GenBank/DDBJ databases">
        <authorList>
            <person name="Deng Y."/>
            <person name="Han X.-F."/>
            <person name="Zhang Y.-Q."/>
        </authorList>
    </citation>
    <scope>NUCLEOTIDE SEQUENCE</scope>
    <source>
        <strain evidence="2">CPCC 203386</strain>
    </source>
</reference>
<evidence type="ECO:0000313" key="2">
    <source>
        <dbReference type="EMBL" id="MCS5737240.1"/>
    </source>
</evidence>
<dbReference type="InterPro" id="IPR010982">
    <property type="entry name" value="Lambda_DNA-bd_dom_sf"/>
</dbReference>
<sequence length="77" mass="8947">MTKSYRLARRLANFRIDALDMTQEQLANLQGVPTQNISAFENGRSTNVNYLFLYIEACNHNQELLNELLQHVYEATK</sequence>
<dbReference type="Pfam" id="PF01381">
    <property type="entry name" value="HTH_3"/>
    <property type="match status" value="1"/>
</dbReference>
<feature type="domain" description="HTH cro/C1-type" evidence="1">
    <location>
        <begin position="11"/>
        <end position="65"/>
    </location>
</feature>
<accession>A0ABT2HBB4</accession>
<protein>
    <submittedName>
        <fullName evidence="2">Helix-turn-helix domain-containing protein</fullName>
    </submittedName>
</protein>
<dbReference type="PROSITE" id="PS50943">
    <property type="entry name" value="HTH_CROC1"/>
    <property type="match status" value="1"/>
</dbReference>
<comment type="caution">
    <text evidence="2">The sequence shown here is derived from an EMBL/GenBank/DDBJ whole genome shotgun (WGS) entry which is preliminary data.</text>
</comment>
<dbReference type="EMBL" id="JANLCJ010000530">
    <property type="protein sequence ID" value="MCS5737240.1"/>
    <property type="molecule type" value="Genomic_DNA"/>
</dbReference>
<dbReference type="Gene3D" id="1.10.260.40">
    <property type="entry name" value="lambda repressor-like DNA-binding domains"/>
    <property type="match status" value="1"/>
</dbReference>
<organism evidence="2 3">
    <name type="scientific">Herbiconiux daphne</name>
    <dbReference type="NCBI Taxonomy" id="2970914"/>
    <lineage>
        <taxon>Bacteria</taxon>
        <taxon>Bacillati</taxon>
        <taxon>Actinomycetota</taxon>
        <taxon>Actinomycetes</taxon>
        <taxon>Micrococcales</taxon>
        <taxon>Microbacteriaceae</taxon>
        <taxon>Herbiconiux</taxon>
    </lineage>
</organism>
<gene>
    <name evidence="2" type="ORF">N1032_26275</name>
</gene>
<evidence type="ECO:0000313" key="3">
    <source>
        <dbReference type="Proteomes" id="UP001165586"/>
    </source>
</evidence>
<dbReference type="RefSeq" id="WP_259543585.1">
    <property type="nucleotide sequence ID" value="NZ_JANLCJ010000530.1"/>
</dbReference>